<dbReference type="InterPro" id="IPR007685">
    <property type="entry name" value="RelA_SpoT"/>
</dbReference>
<dbReference type="PANTHER" id="PTHR41773:SF1">
    <property type="entry name" value="RELA_SPOT DOMAIN-CONTAINING PROTEIN"/>
    <property type="match status" value="1"/>
</dbReference>
<reference evidence="3" key="1">
    <citation type="submission" date="2019-08" db="EMBL/GenBank/DDBJ databases">
        <authorList>
            <person name="Kucharzyk K."/>
            <person name="Murdoch R.W."/>
            <person name="Higgins S."/>
            <person name="Loffler F."/>
        </authorList>
    </citation>
    <scope>NUCLEOTIDE SEQUENCE</scope>
</reference>
<feature type="coiled-coil region" evidence="1">
    <location>
        <begin position="232"/>
        <end position="273"/>
    </location>
</feature>
<dbReference type="Pfam" id="PF04607">
    <property type="entry name" value="RelA_SpoT"/>
    <property type="match status" value="1"/>
</dbReference>
<dbReference type="GO" id="GO:0015969">
    <property type="term" value="P:guanosine tetraphosphate metabolic process"/>
    <property type="evidence" value="ECO:0007669"/>
    <property type="project" value="InterPro"/>
</dbReference>
<keyword evidence="1" id="KW-0175">Coiled coil</keyword>
<dbReference type="SUPFAM" id="SSF81301">
    <property type="entry name" value="Nucleotidyltransferase"/>
    <property type="match status" value="1"/>
</dbReference>
<protein>
    <recommendedName>
        <fullName evidence="2">RelA/SpoT domain-containing protein</fullName>
    </recommendedName>
</protein>
<dbReference type="CDD" id="cd05399">
    <property type="entry name" value="NT_Rel-Spo_like"/>
    <property type="match status" value="1"/>
</dbReference>
<feature type="domain" description="RelA/SpoT" evidence="2">
    <location>
        <begin position="65"/>
        <end position="208"/>
    </location>
</feature>
<dbReference type="AlphaFoldDB" id="A0A644YN33"/>
<sequence length="346" mass="39956">MSINLENFLKNNRIDQETWKKSDISWETLEAIYLDHERQLPALSDAADICSRVIQRIPDVHSVRWRIKNSEHLLEKIIRKKASGNEKYQKVNETNYHEIVTDLIGIRALHLFKDDCFAIDSHFRNSWSIAEKPIAYIREGDPSDLQEKFAKCGFEVKNHPAGYRSIHYVISTQPLQRSVFSEIQVRTIFEEGWSEIDHRVRYPNFSDDELVAYFLTIFNRLAGSADEMGTFVQGLTDALSTSKKQIEEAKKQKEDALSEMDKMLKDLETIKSKGEISNQKIGALQKEVAKLRMLNTEFTSLVDPSSRLVQLSKITELTDPFRRLKNIDLEAMKGFAKINLTKEGKD</sequence>
<accession>A0A644YN33</accession>
<dbReference type="SMART" id="SM00954">
    <property type="entry name" value="RelA_SpoT"/>
    <property type="match status" value="1"/>
</dbReference>
<dbReference type="PANTHER" id="PTHR41773">
    <property type="entry name" value="GTP PYROPHOSPHATASE-RELATED"/>
    <property type="match status" value="1"/>
</dbReference>
<proteinExistence type="predicted"/>
<dbReference type="Gene3D" id="3.30.460.10">
    <property type="entry name" value="Beta Polymerase, domain 2"/>
    <property type="match status" value="1"/>
</dbReference>
<evidence type="ECO:0000259" key="2">
    <source>
        <dbReference type="SMART" id="SM00954"/>
    </source>
</evidence>
<dbReference type="InterPro" id="IPR043519">
    <property type="entry name" value="NT_sf"/>
</dbReference>
<evidence type="ECO:0000313" key="3">
    <source>
        <dbReference type="EMBL" id="MPM27504.1"/>
    </source>
</evidence>
<organism evidence="3">
    <name type="scientific">bioreactor metagenome</name>
    <dbReference type="NCBI Taxonomy" id="1076179"/>
    <lineage>
        <taxon>unclassified sequences</taxon>
        <taxon>metagenomes</taxon>
        <taxon>ecological metagenomes</taxon>
    </lineage>
</organism>
<dbReference type="EMBL" id="VSSQ01005009">
    <property type="protein sequence ID" value="MPM27504.1"/>
    <property type="molecule type" value="Genomic_DNA"/>
</dbReference>
<evidence type="ECO:0000256" key="1">
    <source>
        <dbReference type="SAM" id="Coils"/>
    </source>
</evidence>
<comment type="caution">
    <text evidence="3">The sequence shown here is derived from an EMBL/GenBank/DDBJ whole genome shotgun (WGS) entry which is preliminary data.</text>
</comment>
<name>A0A644YN33_9ZZZZ</name>
<gene>
    <name evidence="3" type="ORF">SDC9_74016</name>
</gene>